<keyword evidence="2" id="KW-0223">Dioxygenase</keyword>
<evidence type="ECO:0000313" key="3">
    <source>
        <dbReference type="Proteomes" id="UP001597326"/>
    </source>
</evidence>
<keyword evidence="2" id="KW-0560">Oxidoreductase</keyword>
<keyword evidence="1" id="KW-0472">Membrane</keyword>
<dbReference type="EMBL" id="JBHUFZ010000005">
    <property type="protein sequence ID" value="MFD1889042.1"/>
    <property type="molecule type" value="Genomic_DNA"/>
</dbReference>
<dbReference type="GO" id="GO:0051213">
    <property type="term" value="F:dioxygenase activity"/>
    <property type="evidence" value="ECO:0007669"/>
    <property type="project" value="UniProtKB-KW"/>
</dbReference>
<accession>A0ABW4RRV3</accession>
<sequence>MNAKPVKLIGLLSLIAGLIMLLAGATTWAVVTSQLKSENITVPADASSNAGKKVGGPFTAWSQAEIIKEHALHGAENKTYAELGAEIKKAEAAGDTAAVEKWTKARTSAMNGSFLRASLFTSIVSYGVSALVMGLGLLSGLVGWALMRIAKLLEAGRGAGVAADRLVSDGAHRA</sequence>
<gene>
    <name evidence="2" type="ORF">ACFSCS_02440</name>
</gene>
<evidence type="ECO:0000256" key="1">
    <source>
        <dbReference type="SAM" id="Phobius"/>
    </source>
</evidence>
<keyword evidence="1" id="KW-1133">Transmembrane helix</keyword>
<dbReference type="RefSeq" id="WP_343874873.1">
    <property type="nucleotide sequence ID" value="NZ_BAAAIX010000028.1"/>
</dbReference>
<reference evidence="3" key="1">
    <citation type="journal article" date="2019" name="Int. J. Syst. Evol. Microbiol.">
        <title>The Global Catalogue of Microorganisms (GCM) 10K type strain sequencing project: providing services to taxonomists for standard genome sequencing and annotation.</title>
        <authorList>
            <consortium name="The Broad Institute Genomics Platform"/>
            <consortium name="The Broad Institute Genome Sequencing Center for Infectious Disease"/>
            <person name="Wu L."/>
            <person name="Ma J."/>
        </authorList>
    </citation>
    <scope>NUCLEOTIDE SEQUENCE [LARGE SCALE GENOMIC DNA]</scope>
    <source>
        <strain evidence="3">CAIM 431</strain>
    </source>
</reference>
<organism evidence="2 3">
    <name type="scientific">Luteococcus peritonei</name>
    <dbReference type="NCBI Taxonomy" id="88874"/>
    <lineage>
        <taxon>Bacteria</taxon>
        <taxon>Bacillati</taxon>
        <taxon>Actinomycetota</taxon>
        <taxon>Actinomycetes</taxon>
        <taxon>Propionibacteriales</taxon>
        <taxon>Propionibacteriaceae</taxon>
        <taxon>Luteococcus</taxon>
    </lineage>
</organism>
<protein>
    <submittedName>
        <fullName evidence="2">Aromatic ring-opening dioxygenase LigA</fullName>
    </submittedName>
</protein>
<dbReference type="Proteomes" id="UP001597326">
    <property type="component" value="Unassembled WGS sequence"/>
</dbReference>
<evidence type="ECO:0000313" key="2">
    <source>
        <dbReference type="EMBL" id="MFD1889042.1"/>
    </source>
</evidence>
<keyword evidence="1" id="KW-0812">Transmembrane</keyword>
<feature type="transmembrane region" description="Helical" evidence="1">
    <location>
        <begin position="123"/>
        <end position="147"/>
    </location>
</feature>
<keyword evidence="3" id="KW-1185">Reference proteome</keyword>
<name>A0ABW4RRV3_9ACTN</name>
<proteinExistence type="predicted"/>
<comment type="caution">
    <text evidence="2">The sequence shown here is derived from an EMBL/GenBank/DDBJ whole genome shotgun (WGS) entry which is preliminary data.</text>
</comment>